<gene>
    <name evidence="1" type="ORF">SO694_00098010</name>
</gene>
<keyword evidence="2" id="KW-1185">Reference proteome</keyword>
<dbReference type="KEGG" id="aaf:AURANDRAFT_36652"/>
<dbReference type="Proteomes" id="UP001363151">
    <property type="component" value="Unassembled WGS sequence"/>
</dbReference>
<name>A0ABR1FT31_AURAN</name>
<dbReference type="InterPro" id="IPR000845">
    <property type="entry name" value="Nucleoside_phosphorylase_d"/>
</dbReference>
<evidence type="ECO:0000313" key="2">
    <source>
        <dbReference type="Proteomes" id="UP001363151"/>
    </source>
</evidence>
<proteinExistence type="predicted"/>
<protein>
    <submittedName>
        <fullName evidence="1">Methylthioadenosine nucleosidase</fullName>
    </submittedName>
</protein>
<dbReference type="GO" id="GO:0019509">
    <property type="term" value="P:L-methionine salvage from methylthioadenosine"/>
    <property type="evidence" value="ECO:0007669"/>
    <property type="project" value="InterPro"/>
</dbReference>
<dbReference type="InterPro" id="IPR044580">
    <property type="entry name" value="MTAN"/>
</dbReference>
<dbReference type="InterPro" id="IPR035994">
    <property type="entry name" value="Nucleoside_phosphorylase_sf"/>
</dbReference>
<dbReference type="EMBL" id="JBBJCI010000248">
    <property type="protein sequence ID" value="KAK7237623.1"/>
    <property type="molecule type" value="Genomic_DNA"/>
</dbReference>
<dbReference type="PANTHER" id="PTHR46994:SF1">
    <property type="entry name" value="5'-METHYLTHIOADENOSINE NUCLEOSIDASE"/>
    <property type="match status" value="1"/>
</dbReference>
<organism evidence="1 2">
    <name type="scientific">Aureococcus anophagefferens</name>
    <name type="common">Harmful bloom alga</name>
    <dbReference type="NCBI Taxonomy" id="44056"/>
    <lineage>
        <taxon>Eukaryota</taxon>
        <taxon>Sar</taxon>
        <taxon>Stramenopiles</taxon>
        <taxon>Ochrophyta</taxon>
        <taxon>Pelagophyceae</taxon>
        <taxon>Pelagomonadales</taxon>
        <taxon>Pelagomonadaceae</taxon>
        <taxon>Aureococcus</taxon>
    </lineage>
</organism>
<dbReference type="Pfam" id="PF01048">
    <property type="entry name" value="PNP_UDP_1"/>
    <property type="match status" value="1"/>
</dbReference>
<dbReference type="Gene3D" id="3.40.50.1580">
    <property type="entry name" value="Nucleoside phosphorylase domain"/>
    <property type="match status" value="1"/>
</dbReference>
<dbReference type="PANTHER" id="PTHR46994">
    <property type="entry name" value="5'-METHYLTHIOADENOSINE/S-ADENOSYLHOMOCYSTEINE NUCLEOSIDASE 1"/>
    <property type="match status" value="1"/>
</dbReference>
<dbReference type="GO" id="GO:0008930">
    <property type="term" value="F:methylthioadenosine nucleosidase activity"/>
    <property type="evidence" value="ECO:0007669"/>
    <property type="project" value="InterPro"/>
</dbReference>
<dbReference type="SUPFAM" id="SSF53167">
    <property type="entry name" value="Purine and uridine phosphorylases"/>
    <property type="match status" value="1"/>
</dbReference>
<comment type="caution">
    <text evidence="1">The sequence shown here is derived from an EMBL/GenBank/DDBJ whole genome shotgun (WGS) entry which is preliminary data.</text>
</comment>
<evidence type="ECO:0000313" key="1">
    <source>
        <dbReference type="EMBL" id="KAK7237623.1"/>
    </source>
</evidence>
<dbReference type="GO" id="GO:0009116">
    <property type="term" value="P:nucleoside metabolic process"/>
    <property type="evidence" value="ECO:0007669"/>
    <property type="project" value="InterPro"/>
</dbReference>
<accession>A0ABR1FT31</accession>
<reference evidence="1 2" key="1">
    <citation type="submission" date="2024-03" db="EMBL/GenBank/DDBJ databases">
        <title>Aureococcus anophagefferens CCMP1851 and Kratosvirus quantuckense: Draft genome of a second virus-susceptible host strain in the model system.</title>
        <authorList>
            <person name="Chase E."/>
            <person name="Truchon A.R."/>
            <person name="Schepens W."/>
            <person name="Wilhelm S.W."/>
        </authorList>
    </citation>
    <scope>NUCLEOTIDE SEQUENCE [LARGE SCALE GENOMIC DNA]</scope>
    <source>
        <strain evidence="1 2">CCMP1851</strain>
    </source>
</reference>
<sequence length="243" mass="25142">MAAMKKLNKVCFLVAMEQESAPFIAALGLKKRSTSGPAPVIVHEGTYKGAAVVVYNPGMSDGKSLVGTDFATLATFLAAERDAPDLFVNAGTCGGFAKRGGAVGDVYCVSSFQHHDRRVPIPGYDAMCVGKRAAVAAPRLVEALGAKTGPCTTGNSLDCSPTDAEIIDASGAVCKDMEAAAIAWAAELTGTPLLGIKVVTDIVDGEHPTQDEFLANLAKASDSLQGVLPKVLDFVVDKTLAEL</sequence>